<dbReference type="EMBL" id="JBHPBY010000242">
    <property type="protein sequence ID" value="MFC1851920.1"/>
    <property type="molecule type" value="Genomic_DNA"/>
</dbReference>
<feature type="domain" description="TonB-dependent receptor-like beta-barrel" evidence="13">
    <location>
        <begin position="197"/>
        <end position="640"/>
    </location>
</feature>
<evidence type="ECO:0000256" key="9">
    <source>
        <dbReference type="ARBA" id="ARBA00023237"/>
    </source>
</evidence>
<evidence type="ECO:0000313" key="16">
    <source>
        <dbReference type="Proteomes" id="UP001594351"/>
    </source>
</evidence>
<dbReference type="Gene3D" id="2.40.170.20">
    <property type="entry name" value="TonB-dependent receptor, beta-barrel domain"/>
    <property type="match status" value="1"/>
</dbReference>
<dbReference type="InterPro" id="IPR012910">
    <property type="entry name" value="Plug_dom"/>
</dbReference>
<gene>
    <name evidence="15" type="ORF">ACFL27_17140</name>
</gene>
<dbReference type="InterPro" id="IPR036942">
    <property type="entry name" value="Beta-barrel_TonB_sf"/>
</dbReference>
<dbReference type="InterPro" id="IPR000531">
    <property type="entry name" value="Beta-barrel_TonB"/>
</dbReference>
<protein>
    <submittedName>
        <fullName evidence="15">TonB-dependent receptor plug domain-containing protein</fullName>
    </submittedName>
</protein>
<evidence type="ECO:0000259" key="14">
    <source>
        <dbReference type="Pfam" id="PF07715"/>
    </source>
</evidence>
<evidence type="ECO:0000256" key="10">
    <source>
        <dbReference type="PROSITE-ProRule" id="PRU01360"/>
    </source>
</evidence>
<comment type="similarity">
    <text evidence="10 11">Belongs to the TonB-dependent receptor family.</text>
</comment>
<dbReference type="SUPFAM" id="SSF56935">
    <property type="entry name" value="Porins"/>
    <property type="match status" value="1"/>
</dbReference>
<dbReference type="PANTHER" id="PTHR30069:SF29">
    <property type="entry name" value="HEMOGLOBIN AND HEMOGLOBIN-HAPTOGLOBIN-BINDING PROTEIN 1-RELATED"/>
    <property type="match status" value="1"/>
</dbReference>
<evidence type="ECO:0000256" key="8">
    <source>
        <dbReference type="ARBA" id="ARBA00023170"/>
    </source>
</evidence>
<keyword evidence="7 10" id="KW-0472">Membrane</keyword>
<dbReference type="Proteomes" id="UP001594351">
    <property type="component" value="Unassembled WGS sequence"/>
</dbReference>
<keyword evidence="4 10" id="KW-0812">Transmembrane</keyword>
<evidence type="ECO:0000256" key="12">
    <source>
        <dbReference type="SAM" id="SignalP"/>
    </source>
</evidence>
<keyword evidence="8 15" id="KW-0675">Receptor</keyword>
<proteinExistence type="inferred from homology"/>
<keyword evidence="2 10" id="KW-0813">Transport</keyword>
<dbReference type="PROSITE" id="PS52016">
    <property type="entry name" value="TONB_DEPENDENT_REC_3"/>
    <property type="match status" value="1"/>
</dbReference>
<dbReference type="PANTHER" id="PTHR30069">
    <property type="entry name" value="TONB-DEPENDENT OUTER MEMBRANE RECEPTOR"/>
    <property type="match status" value="1"/>
</dbReference>
<feature type="chain" id="PRO_5046123327" evidence="12">
    <location>
        <begin position="26"/>
        <end position="666"/>
    </location>
</feature>
<keyword evidence="3 10" id="KW-1134">Transmembrane beta strand</keyword>
<keyword evidence="5 12" id="KW-0732">Signal</keyword>
<dbReference type="Gene3D" id="2.170.130.10">
    <property type="entry name" value="TonB-dependent receptor, plug domain"/>
    <property type="match status" value="1"/>
</dbReference>
<evidence type="ECO:0000256" key="1">
    <source>
        <dbReference type="ARBA" id="ARBA00004571"/>
    </source>
</evidence>
<evidence type="ECO:0000256" key="3">
    <source>
        <dbReference type="ARBA" id="ARBA00022452"/>
    </source>
</evidence>
<keyword evidence="16" id="KW-1185">Reference proteome</keyword>
<comment type="subcellular location">
    <subcellularLocation>
        <location evidence="1 10">Cell outer membrane</location>
        <topology evidence="1 10">Multi-pass membrane protein</topology>
    </subcellularLocation>
</comment>
<sequence length="666" mass="76204">MFHHQSILKLSLFFLFIVFPFVVGAEDESDDEDPLLFDLGQIEVVGERDLFEPTATTRIRVEEFDRQLDESVHDAVQRVPGLILTVGDKNEPQILIRGFNQERILILYDGVPLSAPYYGDVDTSELPLENLAAIKVVRGNASVLYGPNALGGVVSLISSKPASEPNFRLLTIIDQEANYAARLSHGARVGAFYYQLSAGLRGSDGWHLSEDFEKTYNEDGTVLEDGAVREHSAYNQWSAGFKCGWEWDKREISFSASYADAMKEIPPTTNPELSIRYWDFPEWKKYTGILAGRSFITENVEIRANLFYHKYDNVLRNYKDSAYEELKWESTYDDYSTGLVTRLSWLPAENFIIRGSINGVLDNHRSKSDVEAPWEEYEAYTYSFLSEIEWQPVTLLTMQLGLGWEIYDFNTLNNVAVAAESISNRTENIEDLTASFALEISLNKNNKLTAAVAKKNRFPTMHQLFSNIEEVKPEEITTLNPEQAIEYAVGYSFELETEFVFGATGFYYDVEELIQRLHRDALYANIEEAAFRGFEIWSYYGKTHGFQGHLSYTYLKATNETTGVTHRELPYVPDHLLHLDLGYQFTFGTSLFVGFTQRSEVIEYDYDNNPIDIPAYSSWDLTLRHSFQIGLSVILQAQNLLDENYYQELGYELPGRNIKLAVQYKL</sequence>
<dbReference type="CDD" id="cd01347">
    <property type="entry name" value="ligand_gated_channel"/>
    <property type="match status" value="1"/>
</dbReference>
<keyword evidence="6 11" id="KW-0798">TonB box</keyword>
<keyword evidence="9 10" id="KW-0998">Cell outer membrane</keyword>
<comment type="caution">
    <text evidence="15">The sequence shown here is derived from an EMBL/GenBank/DDBJ whole genome shotgun (WGS) entry which is preliminary data.</text>
</comment>
<organism evidence="15 16">
    <name type="scientific">candidate division CSSED10-310 bacterium</name>
    <dbReference type="NCBI Taxonomy" id="2855610"/>
    <lineage>
        <taxon>Bacteria</taxon>
        <taxon>Bacteria division CSSED10-310</taxon>
    </lineage>
</organism>
<feature type="signal peptide" evidence="12">
    <location>
        <begin position="1"/>
        <end position="25"/>
    </location>
</feature>
<dbReference type="InterPro" id="IPR039426">
    <property type="entry name" value="TonB-dep_rcpt-like"/>
</dbReference>
<evidence type="ECO:0000256" key="2">
    <source>
        <dbReference type="ARBA" id="ARBA00022448"/>
    </source>
</evidence>
<evidence type="ECO:0000256" key="4">
    <source>
        <dbReference type="ARBA" id="ARBA00022692"/>
    </source>
</evidence>
<evidence type="ECO:0000256" key="5">
    <source>
        <dbReference type="ARBA" id="ARBA00022729"/>
    </source>
</evidence>
<evidence type="ECO:0000256" key="6">
    <source>
        <dbReference type="ARBA" id="ARBA00023077"/>
    </source>
</evidence>
<accession>A0ABV6Z0E9</accession>
<feature type="domain" description="TonB-dependent receptor plug" evidence="14">
    <location>
        <begin position="53"/>
        <end position="153"/>
    </location>
</feature>
<evidence type="ECO:0000256" key="7">
    <source>
        <dbReference type="ARBA" id="ARBA00023136"/>
    </source>
</evidence>
<dbReference type="Pfam" id="PF07715">
    <property type="entry name" value="Plug"/>
    <property type="match status" value="1"/>
</dbReference>
<dbReference type="Pfam" id="PF00593">
    <property type="entry name" value="TonB_dep_Rec_b-barrel"/>
    <property type="match status" value="1"/>
</dbReference>
<reference evidence="15 16" key="1">
    <citation type="submission" date="2024-09" db="EMBL/GenBank/DDBJ databases">
        <title>Laminarin stimulates single cell rates of sulfate reduction while oxygen inhibits transcriptomic activity in coastal marine sediment.</title>
        <authorList>
            <person name="Lindsay M."/>
            <person name="Orcutt B."/>
            <person name="Emerson D."/>
            <person name="Stepanauskas R."/>
            <person name="D'Angelo T."/>
        </authorList>
    </citation>
    <scope>NUCLEOTIDE SEQUENCE [LARGE SCALE GENOMIC DNA]</scope>
    <source>
        <strain evidence="15">SAG AM-311-K15</strain>
    </source>
</reference>
<evidence type="ECO:0000259" key="13">
    <source>
        <dbReference type="Pfam" id="PF00593"/>
    </source>
</evidence>
<dbReference type="InterPro" id="IPR037066">
    <property type="entry name" value="Plug_dom_sf"/>
</dbReference>
<name>A0ABV6Z0E9_UNCC1</name>
<evidence type="ECO:0000313" key="15">
    <source>
        <dbReference type="EMBL" id="MFC1851920.1"/>
    </source>
</evidence>
<evidence type="ECO:0000256" key="11">
    <source>
        <dbReference type="RuleBase" id="RU003357"/>
    </source>
</evidence>